<comment type="caution">
    <text evidence="7">The sequence shown here is derived from an EMBL/GenBank/DDBJ whole genome shotgun (WGS) entry which is preliminary data.</text>
</comment>
<dbReference type="EMBL" id="QLII01000001">
    <property type="protein sequence ID" value="RAI76864.1"/>
    <property type="molecule type" value="Genomic_DNA"/>
</dbReference>
<dbReference type="GO" id="GO:0003677">
    <property type="term" value="F:DNA binding"/>
    <property type="evidence" value="ECO:0007669"/>
    <property type="project" value="InterPro"/>
</dbReference>
<evidence type="ECO:0000313" key="8">
    <source>
        <dbReference type="Proteomes" id="UP000249016"/>
    </source>
</evidence>
<dbReference type="Pfam" id="PF04542">
    <property type="entry name" value="Sigma70_r2"/>
    <property type="match status" value="1"/>
</dbReference>
<protein>
    <submittedName>
        <fullName evidence="7">RNA polymerase subunit sigma-24</fullName>
    </submittedName>
</protein>
<dbReference type="Gene3D" id="1.10.1740.10">
    <property type="match status" value="1"/>
</dbReference>
<keyword evidence="4" id="KW-0804">Transcription</keyword>
<evidence type="ECO:0000259" key="5">
    <source>
        <dbReference type="Pfam" id="PF04542"/>
    </source>
</evidence>
<name>A0A327NSS4_9BACT</name>
<dbReference type="InterPro" id="IPR036388">
    <property type="entry name" value="WH-like_DNA-bd_sf"/>
</dbReference>
<comment type="similarity">
    <text evidence="1">Belongs to the sigma-70 factor family. ECF subfamily.</text>
</comment>
<keyword evidence="2" id="KW-0805">Transcription regulation</keyword>
<dbReference type="InterPro" id="IPR014284">
    <property type="entry name" value="RNA_pol_sigma-70_dom"/>
</dbReference>
<dbReference type="NCBIfam" id="TIGR02937">
    <property type="entry name" value="sigma70-ECF"/>
    <property type="match status" value="1"/>
</dbReference>
<dbReference type="InterPro" id="IPR013324">
    <property type="entry name" value="RNA_pol_sigma_r3/r4-like"/>
</dbReference>
<evidence type="ECO:0000256" key="4">
    <source>
        <dbReference type="ARBA" id="ARBA00023163"/>
    </source>
</evidence>
<dbReference type="SUPFAM" id="SSF88659">
    <property type="entry name" value="Sigma3 and sigma4 domains of RNA polymerase sigma factors"/>
    <property type="match status" value="1"/>
</dbReference>
<dbReference type="Gene3D" id="1.10.10.10">
    <property type="entry name" value="Winged helix-like DNA-binding domain superfamily/Winged helix DNA-binding domain"/>
    <property type="match status" value="1"/>
</dbReference>
<dbReference type="GO" id="GO:0016987">
    <property type="term" value="F:sigma factor activity"/>
    <property type="evidence" value="ECO:0007669"/>
    <property type="project" value="UniProtKB-KW"/>
</dbReference>
<dbReference type="Pfam" id="PF08281">
    <property type="entry name" value="Sigma70_r4_2"/>
    <property type="match status" value="1"/>
</dbReference>
<evidence type="ECO:0000256" key="1">
    <source>
        <dbReference type="ARBA" id="ARBA00010641"/>
    </source>
</evidence>
<organism evidence="7 8">
    <name type="scientific">Spirosoma telluris</name>
    <dbReference type="NCBI Taxonomy" id="2183553"/>
    <lineage>
        <taxon>Bacteria</taxon>
        <taxon>Pseudomonadati</taxon>
        <taxon>Bacteroidota</taxon>
        <taxon>Cytophagia</taxon>
        <taxon>Cytophagales</taxon>
        <taxon>Cytophagaceae</taxon>
        <taxon>Spirosoma</taxon>
    </lineage>
</organism>
<dbReference type="InterPro" id="IPR013325">
    <property type="entry name" value="RNA_pol_sigma_r2"/>
</dbReference>
<dbReference type="PANTHER" id="PTHR43133">
    <property type="entry name" value="RNA POLYMERASE ECF-TYPE SIGMA FACTO"/>
    <property type="match status" value="1"/>
</dbReference>
<dbReference type="OrthoDB" id="9780326at2"/>
<dbReference type="InterPro" id="IPR039425">
    <property type="entry name" value="RNA_pol_sigma-70-like"/>
</dbReference>
<keyword evidence="8" id="KW-1185">Reference proteome</keyword>
<dbReference type="InterPro" id="IPR013249">
    <property type="entry name" value="RNA_pol_sigma70_r4_t2"/>
</dbReference>
<dbReference type="InterPro" id="IPR007627">
    <property type="entry name" value="RNA_pol_sigma70_r2"/>
</dbReference>
<proteinExistence type="inferred from homology"/>
<dbReference type="SUPFAM" id="SSF88946">
    <property type="entry name" value="Sigma2 domain of RNA polymerase sigma factors"/>
    <property type="match status" value="1"/>
</dbReference>
<evidence type="ECO:0000259" key="6">
    <source>
        <dbReference type="Pfam" id="PF08281"/>
    </source>
</evidence>
<reference evidence="7 8" key="1">
    <citation type="submission" date="2018-06" db="EMBL/GenBank/DDBJ databases">
        <title>Spirosoma sp. HMF3257 Genome sequencing and assembly.</title>
        <authorList>
            <person name="Kang H."/>
            <person name="Cha I."/>
            <person name="Kim H."/>
            <person name="Kang J."/>
            <person name="Joh K."/>
        </authorList>
    </citation>
    <scope>NUCLEOTIDE SEQUENCE [LARGE SCALE GENOMIC DNA]</scope>
    <source>
        <strain evidence="7 8">HMF3257</strain>
    </source>
</reference>
<dbReference type="GO" id="GO:0006352">
    <property type="term" value="P:DNA-templated transcription initiation"/>
    <property type="evidence" value="ECO:0007669"/>
    <property type="project" value="InterPro"/>
</dbReference>
<accession>A0A327NSS4</accession>
<evidence type="ECO:0000313" key="7">
    <source>
        <dbReference type="EMBL" id="RAI76864.1"/>
    </source>
</evidence>
<dbReference type="Proteomes" id="UP000249016">
    <property type="component" value="Unassembled WGS sequence"/>
</dbReference>
<gene>
    <name evidence="7" type="ORF">HMF3257_26695</name>
</gene>
<sequence>METFFLYDEADSALTSSTNSQSDPFEKMYKLYAKKVYQRCLTMVKNQQQAEDFTHDILLKAYTKWDQFQGQSNFFTWLYTITTNHCLDQHRINKRHNFVSLPGVEIENIPDSTEEHLLEEKYSIVDEALNQLSAQDRMLLRMKYEEGIDMKRIAQQLNISVSAVKMRLKRSRERLSQHYQRCGK</sequence>
<feature type="domain" description="RNA polymerase sigma-70 region 2" evidence="5">
    <location>
        <begin position="28"/>
        <end position="95"/>
    </location>
</feature>
<dbReference type="PANTHER" id="PTHR43133:SF60">
    <property type="entry name" value="RNA POLYMERASE SIGMA FACTOR SIGV"/>
    <property type="match status" value="1"/>
</dbReference>
<evidence type="ECO:0000256" key="3">
    <source>
        <dbReference type="ARBA" id="ARBA00023082"/>
    </source>
</evidence>
<keyword evidence="3" id="KW-0731">Sigma factor</keyword>
<dbReference type="CDD" id="cd06171">
    <property type="entry name" value="Sigma70_r4"/>
    <property type="match status" value="1"/>
</dbReference>
<evidence type="ECO:0000256" key="2">
    <source>
        <dbReference type="ARBA" id="ARBA00023015"/>
    </source>
</evidence>
<dbReference type="AlphaFoldDB" id="A0A327NSS4"/>
<feature type="domain" description="RNA polymerase sigma factor 70 region 4 type 2" evidence="6">
    <location>
        <begin position="124"/>
        <end position="175"/>
    </location>
</feature>